<dbReference type="PANTHER" id="PTHR30069:SF46">
    <property type="entry name" value="OAR PROTEIN"/>
    <property type="match status" value="1"/>
</dbReference>
<gene>
    <name evidence="9" type="ORF">J8C05_02555</name>
</gene>
<dbReference type="InterPro" id="IPR036942">
    <property type="entry name" value="Beta-barrel_TonB_sf"/>
</dbReference>
<keyword evidence="4" id="KW-0812">Transmembrane</keyword>
<dbReference type="InterPro" id="IPR008969">
    <property type="entry name" value="CarboxyPept-like_regulatory"/>
</dbReference>
<organism evidence="9 10">
    <name type="scientific">Chloracidobacterium sp. N</name>
    <dbReference type="NCBI Taxonomy" id="2821540"/>
    <lineage>
        <taxon>Bacteria</taxon>
        <taxon>Pseudomonadati</taxon>
        <taxon>Acidobacteriota</taxon>
        <taxon>Terriglobia</taxon>
        <taxon>Terriglobales</taxon>
        <taxon>Acidobacteriaceae</taxon>
        <taxon>Chloracidobacterium</taxon>
        <taxon>Chloracidobacterium aggregatum</taxon>
    </lineage>
</organism>
<dbReference type="Pfam" id="PF13620">
    <property type="entry name" value="CarboxypepD_reg"/>
    <property type="match status" value="1"/>
</dbReference>
<dbReference type="Gene3D" id="2.60.40.1120">
    <property type="entry name" value="Carboxypeptidase-like, regulatory domain"/>
    <property type="match status" value="1"/>
</dbReference>
<evidence type="ECO:0000256" key="2">
    <source>
        <dbReference type="ARBA" id="ARBA00022448"/>
    </source>
</evidence>
<accession>A0ABX8B039</accession>
<evidence type="ECO:0000256" key="1">
    <source>
        <dbReference type="ARBA" id="ARBA00004571"/>
    </source>
</evidence>
<dbReference type="SUPFAM" id="SSF49464">
    <property type="entry name" value="Carboxypeptidase regulatory domain-like"/>
    <property type="match status" value="1"/>
</dbReference>
<dbReference type="EMBL" id="CP072642">
    <property type="protein sequence ID" value="QUV94348.1"/>
    <property type="molecule type" value="Genomic_DNA"/>
</dbReference>
<dbReference type="RefSeq" id="WP_211422649.1">
    <property type="nucleotide sequence ID" value="NZ_CP072642.1"/>
</dbReference>
<dbReference type="SUPFAM" id="SSF56935">
    <property type="entry name" value="Porins"/>
    <property type="match status" value="1"/>
</dbReference>
<evidence type="ECO:0000256" key="4">
    <source>
        <dbReference type="ARBA" id="ARBA00022692"/>
    </source>
</evidence>
<evidence type="ECO:0000256" key="7">
    <source>
        <dbReference type="SAM" id="MobiDB-lite"/>
    </source>
</evidence>
<dbReference type="Pfam" id="PF25183">
    <property type="entry name" value="OMP_b-brl_4"/>
    <property type="match status" value="1"/>
</dbReference>
<evidence type="ECO:0000313" key="9">
    <source>
        <dbReference type="EMBL" id="QUV94348.1"/>
    </source>
</evidence>
<protein>
    <submittedName>
        <fullName evidence="9">Carboxypeptidase regulatory-like domain-containing protein</fullName>
    </submittedName>
</protein>
<dbReference type="Gene3D" id="2.40.170.20">
    <property type="entry name" value="TonB-dependent receptor, beta-barrel domain"/>
    <property type="match status" value="1"/>
</dbReference>
<reference evidence="9 10" key="1">
    <citation type="submission" date="2021-03" db="EMBL/GenBank/DDBJ databases">
        <title>Genomic and phenotypic characterization of Chloracidobacterium isolates provides evidence for multiple species.</title>
        <authorList>
            <person name="Saini M.K."/>
            <person name="Costas A.M.G."/>
            <person name="Tank M."/>
            <person name="Bryant D.A."/>
        </authorList>
    </citation>
    <scope>NUCLEOTIDE SEQUENCE [LARGE SCALE GENOMIC DNA]</scope>
    <source>
        <strain evidence="9 10">N</strain>
    </source>
</reference>
<name>A0ABX8B039_9BACT</name>
<dbReference type="PANTHER" id="PTHR30069">
    <property type="entry name" value="TONB-DEPENDENT OUTER MEMBRANE RECEPTOR"/>
    <property type="match status" value="1"/>
</dbReference>
<keyword evidence="3" id="KW-1134">Transmembrane beta strand</keyword>
<keyword evidence="10" id="KW-1185">Reference proteome</keyword>
<keyword evidence="5" id="KW-0472">Membrane</keyword>
<keyword evidence="6" id="KW-0998">Cell outer membrane</keyword>
<dbReference type="InterPro" id="IPR039426">
    <property type="entry name" value="TonB-dep_rcpt-like"/>
</dbReference>
<evidence type="ECO:0000256" key="3">
    <source>
        <dbReference type="ARBA" id="ARBA00022452"/>
    </source>
</evidence>
<keyword evidence="2" id="KW-0813">Transport</keyword>
<proteinExistence type="predicted"/>
<evidence type="ECO:0000259" key="8">
    <source>
        <dbReference type="Pfam" id="PF25183"/>
    </source>
</evidence>
<evidence type="ECO:0000313" key="10">
    <source>
        <dbReference type="Proteomes" id="UP000677668"/>
    </source>
</evidence>
<dbReference type="Proteomes" id="UP000677668">
    <property type="component" value="Chromosome 1"/>
</dbReference>
<evidence type="ECO:0000256" key="6">
    <source>
        <dbReference type="ARBA" id="ARBA00023237"/>
    </source>
</evidence>
<comment type="subcellular location">
    <subcellularLocation>
        <location evidence="1">Cell outer membrane</location>
        <topology evidence="1">Multi-pass membrane protein</topology>
    </subcellularLocation>
</comment>
<evidence type="ECO:0000256" key="5">
    <source>
        <dbReference type="ARBA" id="ARBA00023136"/>
    </source>
</evidence>
<dbReference type="InterPro" id="IPR057601">
    <property type="entry name" value="Oar-like_b-barrel"/>
</dbReference>
<sequence length="1322" mass="144258">MFRQYLPRRLSRALCLTIGMVVMALGAWDMALAQVGATGSLGGVVQDASGAALPGVTVTVKSDAGVERTVQTDSNGRWLIPVLPTGLYQISYRRDGFRELDRRGVEVEAAVPRTIDVKLETGAVTETITITEDVPLQVVTTTAATFRQINAEQLTKVPTSTRSFTHLLSTEAGVAADLPPVSTNGNGNVSPAVNGTRTTSTSLQFNGIDATNITSNEGSLDGNISPAPETLSEVKLQTSLYDASTGRSGGGNFQLVTKSGTNEFHGVGYHYIQNEIFNANDFFFNRDGIERPRARRNEGGFAIGGPIRKDRLFFFGGYQRTQASTAFVPTASSITVLPQFLALVGSDRSAARIAAAVNQLNPGLNLLPSEISPVALNLLNRRNPVTGGFLIPTPGPNARLIGTDSGTGLPGLPVNVTGNSVTVTFTNSATGTTRNVNTGSAGGTRGNPMLQERIVQPANFTQDQVNSRVDWQIANNNRLSGVFFFADFPGFDPFTSPTNLASPATIRRADQNYSVAISDVHTFSPTLINEFRFGYFRLRNSRALDTPLLVQPDEIARTFNASSLQAFNPSSIFDSGTNSFRLPRIVTRASNFSINGPNDAFNKRLQNTYSLFDTLTWVKGDQTFRFGAEFKRHFFDTDLPEEQGVEFEKLENFTQFLAGRVTEADTQYGFTQKNFRFFDVSLFAAADWRLTNNFTLNYGVRYEYFGTPSEKRGRFGNFYPDLVTDPNNIITGFVVPSNAKPTGFAAIDTSIDRSVRANSRSTINDDRNNFAPRIGFAWTPFDSGRFVVRGGYGFFYDRPSAAFINTVFSNYPFLREIEVTAPAGNVPFTTAFSQQDPNRPFFQFLTGIPAQGIPGLRVVRTAGATGSYQIRDGTGVTRQADGSLNPIDPATGQPFFGNVAETFEFRAVDRRLRTPYIQQWNLGVQYELRKNWIVEARYIGTKGTKLLQALILNTVFDMNDPSTPDLIYERFNRAYVAAGSPNGPLNPGATARERGMGRAFGFPNVAFPVGDPRRTMDLNVANAAGSVLPFEARGFYLGLNIPEAILLTSSASSIYHSLQLTTQQRLGFNESYGGLSYFAAYTWSKSIDNMSADPGSTAGNARPDAPNVGFVAQGDPRNLRANRGPSDFDRTHRFSATVVYDFPTFGVNNRFVKGWAFSTFIQVQSGAPFSIFSSEPEISSVGTNGANFTSLRLGSGGLFRPGFGRPNLAPGATISDLRRRGPEPTEQFFNPAALASPLGGYGNLGRNVLRGPFQKRVDFSLAKNTSITERVGIEFRWDIFNVFNNVNFALPGNDLQDSGDFGTITNTVGGPRIMQFSLKVRF</sequence>
<feature type="domain" description="TonB-dependent transporter Oar-like beta-barrel" evidence="8">
    <location>
        <begin position="256"/>
        <end position="1315"/>
    </location>
</feature>
<feature type="region of interest" description="Disordered" evidence="7">
    <location>
        <begin position="1094"/>
        <end position="1126"/>
    </location>
</feature>